<comment type="caution">
    <text evidence="2">The sequence shown here is derived from an EMBL/GenBank/DDBJ whole genome shotgun (WGS) entry which is preliminary data.</text>
</comment>
<dbReference type="InterPro" id="IPR051678">
    <property type="entry name" value="AGP_Transferase"/>
</dbReference>
<dbReference type="PANTHER" id="PTHR21310:SF57">
    <property type="entry name" value="BLR2944 PROTEIN"/>
    <property type="match status" value="1"/>
</dbReference>
<dbReference type="CDD" id="cd05154">
    <property type="entry name" value="ACAD10_11_N-like"/>
    <property type="match status" value="1"/>
</dbReference>
<keyword evidence="2" id="KW-0808">Transferase</keyword>
<sequence>MDEARLTRLRDWLAAASGDASLRIEQAQKLSGGAIQQNWALDVETIAGAQRWVLRTDSAAVLAVSLPRTAEYALLKAAWDAGVTVPEPLFLCEDPGVTGAPFFIMRRVGGTALGPRVVKDAALGGGREQLARALGRELARIHRIRPPRPDLAFLGAPPADAGLAVIATLRGRLDAAGTPRPAIEWGLRAAERSAPPPVPPVLVHNDFRTGNLMLDASGVTGVLDWEFAAWGDGHADLGWLCAKCWRFGNVAQEAGGLGPRKALYAGYETESGATVDDARVRWWELMAHLRWAVIAADQAQRHLSGEERSLELALTGHIVPELEWEILFLSEGR</sequence>
<dbReference type="RefSeq" id="WP_109870219.1">
    <property type="nucleotide sequence ID" value="NZ_QGNA01000002.1"/>
</dbReference>
<dbReference type="PANTHER" id="PTHR21310">
    <property type="entry name" value="AMINOGLYCOSIDE PHOSPHOTRANSFERASE-RELATED-RELATED"/>
    <property type="match status" value="1"/>
</dbReference>
<dbReference type="EMBL" id="QGNA01000002">
    <property type="protein sequence ID" value="PWS37109.1"/>
    <property type="molecule type" value="Genomic_DNA"/>
</dbReference>
<dbReference type="SUPFAM" id="SSF56112">
    <property type="entry name" value="Protein kinase-like (PK-like)"/>
    <property type="match status" value="1"/>
</dbReference>
<dbReference type="InterPro" id="IPR002575">
    <property type="entry name" value="Aminoglycoside_PTrfase"/>
</dbReference>
<dbReference type="OrthoDB" id="3806873at2"/>
<dbReference type="InterPro" id="IPR011009">
    <property type="entry name" value="Kinase-like_dom_sf"/>
</dbReference>
<organism evidence="2 3">
    <name type="scientific">Falsiroseomonas bella</name>
    <dbReference type="NCBI Taxonomy" id="2184016"/>
    <lineage>
        <taxon>Bacteria</taxon>
        <taxon>Pseudomonadati</taxon>
        <taxon>Pseudomonadota</taxon>
        <taxon>Alphaproteobacteria</taxon>
        <taxon>Acetobacterales</taxon>
        <taxon>Roseomonadaceae</taxon>
        <taxon>Falsiroseomonas</taxon>
    </lineage>
</organism>
<reference evidence="3" key="1">
    <citation type="submission" date="2018-05" db="EMBL/GenBank/DDBJ databases">
        <authorList>
            <person name="Du Z."/>
            <person name="Wang X."/>
        </authorList>
    </citation>
    <scope>NUCLEOTIDE SEQUENCE [LARGE SCALE GENOMIC DNA]</scope>
    <source>
        <strain evidence="3">CQN31</strain>
    </source>
</reference>
<evidence type="ECO:0000259" key="1">
    <source>
        <dbReference type="Pfam" id="PF01636"/>
    </source>
</evidence>
<evidence type="ECO:0000313" key="2">
    <source>
        <dbReference type="EMBL" id="PWS37109.1"/>
    </source>
</evidence>
<name>A0A317FGN4_9PROT</name>
<dbReference type="Gene3D" id="3.30.200.20">
    <property type="entry name" value="Phosphorylase Kinase, domain 1"/>
    <property type="match status" value="1"/>
</dbReference>
<dbReference type="InterPro" id="IPR041726">
    <property type="entry name" value="ACAD10_11_N"/>
</dbReference>
<accession>A0A317FGN4</accession>
<evidence type="ECO:0000313" key="3">
    <source>
        <dbReference type="Proteomes" id="UP000245765"/>
    </source>
</evidence>
<proteinExistence type="predicted"/>
<protein>
    <submittedName>
        <fullName evidence="2">Phosphotransferase family protein</fullName>
    </submittedName>
</protein>
<dbReference type="AlphaFoldDB" id="A0A317FGN4"/>
<dbReference type="GO" id="GO:0016740">
    <property type="term" value="F:transferase activity"/>
    <property type="evidence" value="ECO:0007669"/>
    <property type="project" value="UniProtKB-KW"/>
</dbReference>
<dbReference type="Pfam" id="PF01636">
    <property type="entry name" value="APH"/>
    <property type="match status" value="1"/>
</dbReference>
<dbReference type="Proteomes" id="UP000245765">
    <property type="component" value="Unassembled WGS sequence"/>
</dbReference>
<keyword evidence="3" id="KW-1185">Reference proteome</keyword>
<dbReference type="Gene3D" id="3.90.1200.10">
    <property type="match status" value="1"/>
</dbReference>
<feature type="domain" description="Aminoglycoside phosphotransferase" evidence="1">
    <location>
        <begin position="28"/>
        <end position="257"/>
    </location>
</feature>
<gene>
    <name evidence="2" type="ORF">DFH01_09560</name>
</gene>